<feature type="transmembrane region" description="Helical" evidence="7">
    <location>
        <begin position="183"/>
        <end position="206"/>
    </location>
</feature>
<comment type="subcellular location">
    <subcellularLocation>
        <location evidence="1">Cell membrane</location>
        <topology evidence="1">Multi-pass membrane protein</topology>
    </subcellularLocation>
</comment>
<name>A0ABS7C7Z5_9BACL</name>
<evidence type="ECO:0000313" key="10">
    <source>
        <dbReference type="Proteomes" id="UP001519887"/>
    </source>
</evidence>
<evidence type="ECO:0000256" key="5">
    <source>
        <dbReference type="ARBA" id="ARBA00022989"/>
    </source>
</evidence>
<evidence type="ECO:0000256" key="6">
    <source>
        <dbReference type="ARBA" id="ARBA00023136"/>
    </source>
</evidence>
<dbReference type="PANTHER" id="PTHR23514:SF3">
    <property type="entry name" value="BYPASS OF STOP CODON PROTEIN 6"/>
    <property type="match status" value="1"/>
</dbReference>
<keyword evidence="3" id="KW-0813">Transport</keyword>
<feature type="transmembrane region" description="Helical" evidence="7">
    <location>
        <begin position="227"/>
        <end position="250"/>
    </location>
</feature>
<dbReference type="InterPro" id="IPR011701">
    <property type="entry name" value="MFS"/>
</dbReference>
<evidence type="ECO:0000313" key="9">
    <source>
        <dbReference type="EMBL" id="MBW7457043.1"/>
    </source>
</evidence>
<keyword evidence="4 7" id="KW-0812">Transmembrane</keyword>
<keyword evidence="5 7" id="KW-1133">Transmembrane helix</keyword>
<sequence length="264" mass="28916">MDDGGCFVNSEESRTQPAKRWNSLLLLLVVFVGFLVFGFSENSKGPALPGMQEDFALDEWQIGLLLSLNSLGYLLACSFTIVLTNKLGLRFAMLLAFGSMAVSGVFMFLSHSYAALSASYFLMYIGNGILEIGLALLTARIFIKNTGMMMNLSHFFYGLSSVVAPLFASMLMGVHLFDMTLSWGGMYLIMMSLSIIPMIPALFAAFPRDTVAVEDRVSYASYMKDPAAWLIVGILSFGVISELAVGGWLVNFLEKAYDWTPTAA</sequence>
<comment type="similarity">
    <text evidence="2">Belongs to the major facilitator superfamily.</text>
</comment>
<reference evidence="9 10" key="1">
    <citation type="submission" date="2021-07" db="EMBL/GenBank/DDBJ databases">
        <title>Paenibacillus radiodurans sp. nov., isolated from the southeastern edge of Tengger Desert.</title>
        <authorList>
            <person name="Zhang G."/>
        </authorList>
    </citation>
    <scope>NUCLEOTIDE SEQUENCE [LARGE SCALE GENOMIC DNA]</scope>
    <source>
        <strain evidence="9 10">CCM 7311</strain>
    </source>
</reference>
<feature type="transmembrane region" description="Helical" evidence="7">
    <location>
        <begin position="60"/>
        <end position="84"/>
    </location>
</feature>
<keyword evidence="10" id="KW-1185">Reference proteome</keyword>
<dbReference type="Pfam" id="PF07690">
    <property type="entry name" value="MFS_1"/>
    <property type="match status" value="1"/>
</dbReference>
<feature type="transmembrane region" description="Helical" evidence="7">
    <location>
        <begin position="155"/>
        <end position="177"/>
    </location>
</feature>
<accession>A0ABS7C7Z5</accession>
<evidence type="ECO:0000256" key="3">
    <source>
        <dbReference type="ARBA" id="ARBA00022448"/>
    </source>
</evidence>
<feature type="transmembrane region" description="Helical" evidence="7">
    <location>
        <begin position="91"/>
        <end position="109"/>
    </location>
</feature>
<feature type="transmembrane region" description="Helical" evidence="7">
    <location>
        <begin position="121"/>
        <end position="143"/>
    </location>
</feature>
<protein>
    <submittedName>
        <fullName evidence="9">MFS transporter</fullName>
    </submittedName>
</protein>
<evidence type="ECO:0000256" key="2">
    <source>
        <dbReference type="ARBA" id="ARBA00008335"/>
    </source>
</evidence>
<feature type="domain" description="Major facilitator superfamily (MFS) profile" evidence="8">
    <location>
        <begin position="26"/>
        <end position="264"/>
    </location>
</feature>
<feature type="non-terminal residue" evidence="9">
    <location>
        <position position="264"/>
    </location>
</feature>
<dbReference type="InterPro" id="IPR036259">
    <property type="entry name" value="MFS_trans_sf"/>
</dbReference>
<evidence type="ECO:0000259" key="8">
    <source>
        <dbReference type="PROSITE" id="PS50850"/>
    </source>
</evidence>
<dbReference type="InterPro" id="IPR020846">
    <property type="entry name" value="MFS_dom"/>
</dbReference>
<dbReference type="PROSITE" id="PS50850">
    <property type="entry name" value="MFS"/>
    <property type="match status" value="1"/>
</dbReference>
<evidence type="ECO:0000256" key="4">
    <source>
        <dbReference type="ARBA" id="ARBA00022692"/>
    </source>
</evidence>
<dbReference type="EMBL" id="JAHZIK010000734">
    <property type="protein sequence ID" value="MBW7457043.1"/>
    <property type="molecule type" value="Genomic_DNA"/>
</dbReference>
<keyword evidence="6 7" id="KW-0472">Membrane</keyword>
<dbReference type="Proteomes" id="UP001519887">
    <property type="component" value="Unassembled WGS sequence"/>
</dbReference>
<dbReference type="InterPro" id="IPR051788">
    <property type="entry name" value="MFS_Transporter"/>
</dbReference>
<evidence type="ECO:0000256" key="1">
    <source>
        <dbReference type="ARBA" id="ARBA00004651"/>
    </source>
</evidence>
<dbReference type="Gene3D" id="1.20.1250.20">
    <property type="entry name" value="MFS general substrate transporter like domains"/>
    <property type="match status" value="1"/>
</dbReference>
<organism evidence="9 10">
    <name type="scientific">Paenibacillus sepulcri</name>
    <dbReference type="NCBI Taxonomy" id="359917"/>
    <lineage>
        <taxon>Bacteria</taxon>
        <taxon>Bacillati</taxon>
        <taxon>Bacillota</taxon>
        <taxon>Bacilli</taxon>
        <taxon>Bacillales</taxon>
        <taxon>Paenibacillaceae</taxon>
        <taxon>Paenibacillus</taxon>
    </lineage>
</organism>
<dbReference type="SUPFAM" id="SSF103473">
    <property type="entry name" value="MFS general substrate transporter"/>
    <property type="match status" value="1"/>
</dbReference>
<dbReference type="PANTHER" id="PTHR23514">
    <property type="entry name" value="BYPASS OF STOP CODON PROTEIN 6"/>
    <property type="match status" value="1"/>
</dbReference>
<proteinExistence type="inferred from homology"/>
<comment type="caution">
    <text evidence="9">The sequence shown here is derived from an EMBL/GenBank/DDBJ whole genome shotgun (WGS) entry which is preliminary data.</text>
</comment>
<gene>
    <name evidence="9" type="ORF">K0U00_23690</name>
</gene>
<evidence type="ECO:0000256" key="7">
    <source>
        <dbReference type="SAM" id="Phobius"/>
    </source>
</evidence>
<feature type="transmembrane region" description="Helical" evidence="7">
    <location>
        <begin position="21"/>
        <end position="40"/>
    </location>
</feature>